<keyword evidence="4" id="KW-0238">DNA-binding</keyword>
<organism evidence="8 9">
    <name type="scientific">Zasmidium cellare ATCC 36951</name>
    <dbReference type="NCBI Taxonomy" id="1080233"/>
    <lineage>
        <taxon>Eukaryota</taxon>
        <taxon>Fungi</taxon>
        <taxon>Dikarya</taxon>
        <taxon>Ascomycota</taxon>
        <taxon>Pezizomycotina</taxon>
        <taxon>Dothideomycetes</taxon>
        <taxon>Dothideomycetidae</taxon>
        <taxon>Mycosphaerellales</taxon>
        <taxon>Mycosphaerellaceae</taxon>
        <taxon>Zasmidium</taxon>
    </lineage>
</organism>
<keyword evidence="1" id="KW-0479">Metal-binding</keyword>
<dbReference type="RefSeq" id="XP_033673283.1">
    <property type="nucleotide sequence ID" value="XM_033811450.1"/>
</dbReference>
<dbReference type="InterPro" id="IPR052360">
    <property type="entry name" value="Transcr_Regulatory_Proteins"/>
</dbReference>
<dbReference type="Proteomes" id="UP000799537">
    <property type="component" value="Unassembled WGS sequence"/>
</dbReference>
<evidence type="ECO:0000256" key="2">
    <source>
        <dbReference type="ARBA" id="ARBA00022833"/>
    </source>
</evidence>
<dbReference type="AlphaFoldDB" id="A0A6A6CYY3"/>
<gene>
    <name evidence="8" type="ORF">M409DRAFT_50099</name>
</gene>
<keyword evidence="2" id="KW-0862">Zinc</keyword>
<feature type="region of interest" description="Disordered" evidence="7">
    <location>
        <begin position="1"/>
        <end position="25"/>
    </location>
</feature>
<dbReference type="PANTHER" id="PTHR36206">
    <property type="entry name" value="ASPERCRYPTIN BIOSYNTHESIS CLUSTER-SPECIFIC TRANSCRIPTION REGULATOR ATNN-RELATED"/>
    <property type="match status" value="1"/>
</dbReference>
<protein>
    <recommendedName>
        <fullName evidence="10">Zn(2)-C6 fungal-type domain-containing protein</fullName>
    </recommendedName>
</protein>
<accession>A0A6A6CYY3</accession>
<evidence type="ECO:0000313" key="9">
    <source>
        <dbReference type="Proteomes" id="UP000799537"/>
    </source>
</evidence>
<proteinExistence type="predicted"/>
<evidence type="ECO:0000256" key="5">
    <source>
        <dbReference type="ARBA" id="ARBA00023163"/>
    </source>
</evidence>
<evidence type="ECO:0008006" key="10">
    <source>
        <dbReference type="Google" id="ProtNLM"/>
    </source>
</evidence>
<keyword evidence="6" id="KW-0539">Nucleus</keyword>
<dbReference type="GeneID" id="54564722"/>
<evidence type="ECO:0000256" key="3">
    <source>
        <dbReference type="ARBA" id="ARBA00023015"/>
    </source>
</evidence>
<evidence type="ECO:0000256" key="4">
    <source>
        <dbReference type="ARBA" id="ARBA00023125"/>
    </source>
</evidence>
<feature type="compositionally biased region" description="Low complexity" evidence="7">
    <location>
        <begin position="1"/>
        <end position="17"/>
    </location>
</feature>
<dbReference type="EMBL" id="ML993581">
    <property type="protein sequence ID" value="KAF2172394.1"/>
    <property type="molecule type" value="Genomic_DNA"/>
</dbReference>
<keyword evidence="9" id="KW-1185">Reference proteome</keyword>
<dbReference type="Pfam" id="PF11951">
    <property type="entry name" value="Fungal_trans_2"/>
    <property type="match status" value="1"/>
</dbReference>
<dbReference type="PANTHER" id="PTHR36206:SF12">
    <property type="entry name" value="ASPERCRYPTIN BIOSYNTHESIS CLUSTER-SPECIFIC TRANSCRIPTION REGULATOR ATNN-RELATED"/>
    <property type="match status" value="1"/>
</dbReference>
<keyword evidence="5" id="KW-0804">Transcription</keyword>
<name>A0A6A6CYY3_ZASCE</name>
<reference evidence="8" key="1">
    <citation type="journal article" date="2020" name="Stud. Mycol.">
        <title>101 Dothideomycetes genomes: a test case for predicting lifestyles and emergence of pathogens.</title>
        <authorList>
            <person name="Haridas S."/>
            <person name="Albert R."/>
            <person name="Binder M."/>
            <person name="Bloem J."/>
            <person name="Labutti K."/>
            <person name="Salamov A."/>
            <person name="Andreopoulos B."/>
            <person name="Baker S."/>
            <person name="Barry K."/>
            <person name="Bills G."/>
            <person name="Bluhm B."/>
            <person name="Cannon C."/>
            <person name="Castanera R."/>
            <person name="Culley D."/>
            <person name="Daum C."/>
            <person name="Ezra D."/>
            <person name="Gonzalez J."/>
            <person name="Henrissat B."/>
            <person name="Kuo A."/>
            <person name="Liang C."/>
            <person name="Lipzen A."/>
            <person name="Lutzoni F."/>
            <person name="Magnuson J."/>
            <person name="Mondo S."/>
            <person name="Nolan M."/>
            <person name="Ohm R."/>
            <person name="Pangilinan J."/>
            <person name="Park H.-J."/>
            <person name="Ramirez L."/>
            <person name="Alfaro M."/>
            <person name="Sun H."/>
            <person name="Tritt A."/>
            <person name="Yoshinaga Y."/>
            <person name="Zwiers L.-H."/>
            <person name="Turgeon B."/>
            <person name="Goodwin S."/>
            <person name="Spatafora J."/>
            <person name="Crous P."/>
            <person name="Grigoriev I."/>
        </authorList>
    </citation>
    <scope>NUCLEOTIDE SEQUENCE</scope>
    <source>
        <strain evidence="8">ATCC 36951</strain>
    </source>
</reference>
<evidence type="ECO:0000256" key="7">
    <source>
        <dbReference type="SAM" id="MobiDB-lite"/>
    </source>
</evidence>
<sequence>MSSSSAGSSSSSGTPSGKPRGRRAGVRVPCDECIQRASANKDSNLELCDKCTAVLHRPRRGSQKETANTRRVRHQSHAVIDTALGIRTENPTLPWSSDKNEQHALQFFIRHSAPQLAGYFDSPFWQKMVLQAARHEPSVLHAIAAIGALHEKLLAGAVNPAESQDRRTRFALEQCNKSIQHLIQPNVGGEKPDLRLMLTTCVLFTCFEALQGNCEQAIIHAAQGYNLLQQYAVDPEDKRWDVGAFAVELDQLCILMRRLQTQSKGLMGKDFNMVPNPEQLILSKPTDFENIHQARSSLEQVLNQLTIFFLDLELDDKYYDLAVTNGEKHLLFRPWVEAWEAAFSKLLARIQPQMGPDDRKAAMILKAHHLVAEILADVDLSLGELGWDAFHEKFAAIVNLAAAVLDDTRRSDRSVIEARWKTSGVFISSTSATLSFSLGIVDPLYEVVARCRDPNLRRKALDLLGTHPRQECMWSSWSAWKVGSFLLKLEEEGVEGVTTKMSDIPGDVRISEAWLDFTDKSGERVSGRPKIGYKKAVPRASARYALNPGLFEWQTDEPGFIPSLDFATVARTEDPLAHREYSSHAADSSRSGSAQG</sequence>
<evidence type="ECO:0000256" key="1">
    <source>
        <dbReference type="ARBA" id="ARBA00022723"/>
    </source>
</evidence>
<evidence type="ECO:0000256" key="6">
    <source>
        <dbReference type="ARBA" id="ARBA00023242"/>
    </source>
</evidence>
<dbReference type="GO" id="GO:0003677">
    <property type="term" value="F:DNA binding"/>
    <property type="evidence" value="ECO:0007669"/>
    <property type="project" value="UniProtKB-KW"/>
</dbReference>
<evidence type="ECO:0000313" key="8">
    <source>
        <dbReference type="EMBL" id="KAF2172394.1"/>
    </source>
</evidence>
<dbReference type="OrthoDB" id="3172332at2759"/>
<dbReference type="GO" id="GO:0046872">
    <property type="term" value="F:metal ion binding"/>
    <property type="evidence" value="ECO:0007669"/>
    <property type="project" value="UniProtKB-KW"/>
</dbReference>
<keyword evidence="3" id="KW-0805">Transcription regulation</keyword>
<dbReference type="InterPro" id="IPR021858">
    <property type="entry name" value="Fun_TF"/>
</dbReference>